<keyword evidence="11" id="KW-1185">Reference proteome</keyword>
<evidence type="ECO:0000256" key="5">
    <source>
        <dbReference type="ARBA" id="ARBA00022842"/>
    </source>
</evidence>
<dbReference type="AlphaFoldDB" id="A0A7R6PCH4"/>
<evidence type="ECO:0000259" key="9">
    <source>
        <dbReference type="SMART" id="SM00924"/>
    </source>
</evidence>
<evidence type="ECO:0000256" key="7">
    <source>
        <dbReference type="ARBA" id="ARBA00023136"/>
    </source>
</evidence>
<name>A0A7R6PCH4_9GAMM</name>
<dbReference type="InterPro" id="IPR036739">
    <property type="entry name" value="SLC41_membr_dom_sf"/>
</dbReference>
<evidence type="ECO:0000256" key="1">
    <source>
        <dbReference type="ARBA" id="ARBA00004141"/>
    </source>
</evidence>
<dbReference type="SMART" id="SM00924">
    <property type="entry name" value="MgtE_N"/>
    <property type="match status" value="1"/>
</dbReference>
<dbReference type="InterPro" id="IPR006668">
    <property type="entry name" value="Mg_transptr_MgtE_intracell_dom"/>
</dbReference>
<dbReference type="Pfam" id="PF01769">
    <property type="entry name" value="MgtE"/>
    <property type="match status" value="1"/>
</dbReference>
<evidence type="ECO:0000256" key="8">
    <source>
        <dbReference type="SAM" id="Phobius"/>
    </source>
</evidence>
<feature type="domain" description="Magnesium transporter MgtE intracellular" evidence="9">
    <location>
        <begin position="38"/>
        <end position="141"/>
    </location>
</feature>
<dbReference type="GO" id="GO:0008324">
    <property type="term" value="F:monoatomic cation transmembrane transporter activity"/>
    <property type="evidence" value="ECO:0007669"/>
    <property type="project" value="InterPro"/>
</dbReference>
<reference evidence="10 11" key="1">
    <citation type="journal article" date="2008" name="Int. J. Syst. Evol. Microbiol.">
        <title>Neptunomonas japonica sp. nov., an Osedax japonicus symbiont-like bacterium isolated from sediment adjacent to sperm whale carcasses off Kagoshima, Japan.</title>
        <authorList>
            <person name="Miyazaki M."/>
            <person name="Nogi Y."/>
            <person name="Fujiwara Y."/>
            <person name="Kawato M."/>
            <person name="Kubokawa K."/>
            <person name="Horikoshi K."/>
        </authorList>
    </citation>
    <scope>NUCLEOTIDE SEQUENCE [LARGE SCALE GENOMIC DNA]</scope>
    <source>
        <strain evidence="10 11">JAMM 1380</strain>
    </source>
</reference>
<gene>
    <name evidence="10" type="ORF">NEJAP_3280</name>
</gene>
<dbReference type="RefSeq" id="WP_201348337.1">
    <property type="nucleotide sequence ID" value="NZ_AP014546.1"/>
</dbReference>
<dbReference type="Pfam" id="PF03448">
    <property type="entry name" value="MgtE_N"/>
    <property type="match status" value="1"/>
</dbReference>
<proteinExistence type="inferred from homology"/>
<dbReference type="SUPFAM" id="SSF161093">
    <property type="entry name" value="MgtE membrane domain-like"/>
    <property type="match status" value="1"/>
</dbReference>
<dbReference type="InterPro" id="IPR006667">
    <property type="entry name" value="SLC41_membr_dom"/>
</dbReference>
<protein>
    <submittedName>
        <fullName evidence="10">Magnesium transporter</fullName>
    </submittedName>
</protein>
<evidence type="ECO:0000256" key="4">
    <source>
        <dbReference type="ARBA" id="ARBA00022692"/>
    </source>
</evidence>
<evidence type="ECO:0000256" key="2">
    <source>
        <dbReference type="ARBA" id="ARBA00009749"/>
    </source>
</evidence>
<dbReference type="KEGG" id="njp:NEJAP_3280"/>
<keyword evidence="4 8" id="KW-0812">Transmembrane</keyword>
<dbReference type="GO" id="GO:0016020">
    <property type="term" value="C:membrane"/>
    <property type="evidence" value="ECO:0007669"/>
    <property type="project" value="UniProtKB-SubCell"/>
</dbReference>
<feature type="transmembrane region" description="Helical" evidence="8">
    <location>
        <begin position="428"/>
        <end position="451"/>
    </location>
</feature>
<keyword evidence="3" id="KW-0813">Transport</keyword>
<dbReference type="Gene3D" id="1.20.50.50">
    <property type="match status" value="1"/>
</dbReference>
<feature type="transmembrane region" description="Helical" evidence="8">
    <location>
        <begin position="315"/>
        <end position="342"/>
    </location>
</feature>
<keyword evidence="7 8" id="KW-0472">Membrane</keyword>
<feature type="transmembrane region" description="Helical" evidence="8">
    <location>
        <begin position="363"/>
        <end position="385"/>
    </location>
</feature>
<dbReference type="SUPFAM" id="SSF54631">
    <property type="entry name" value="CBS-domain pair"/>
    <property type="match status" value="1"/>
</dbReference>
<dbReference type="PANTHER" id="PTHR41394">
    <property type="entry name" value="MAGNESIUM TRANSPORTER MGTE"/>
    <property type="match status" value="1"/>
</dbReference>
<feature type="transmembrane region" description="Helical" evidence="8">
    <location>
        <begin position="289"/>
        <end position="309"/>
    </location>
</feature>
<organism evidence="10 11">
    <name type="scientific">Neptunomonas japonica JAMM 1380</name>
    <dbReference type="NCBI Taxonomy" id="1441457"/>
    <lineage>
        <taxon>Bacteria</taxon>
        <taxon>Pseudomonadati</taxon>
        <taxon>Pseudomonadota</taxon>
        <taxon>Gammaproteobacteria</taxon>
        <taxon>Oceanospirillales</taxon>
        <taxon>Oceanospirillaceae</taxon>
        <taxon>Neptunomonas</taxon>
    </lineage>
</organism>
<evidence type="ECO:0000313" key="11">
    <source>
        <dbReference type="Proteomes" id="UP000595332"/>
    </source>
</evidence>
<keyword evidence="5" id="KW-0460">Magnesium</keyword>
<dbReference type="SUPFAM" id="SSF158791">
    <property type="entry name" value="MgtE N-terminal domain-like"/>
    <property type="match status" value="1"/>
</dbReference>
<comment type="similarity">
    <text evidence="2">Belongs to the SLC41A transporter family.</text>
</comment>
<evidence type="ECO:0000313" key="10">
    <source>
        <dbReference type="EMBL" id="BBB31218.1"/>
    </source>
</evidence>
<dbReference type="Gene3D" id="3.10.580.10">
    <property type="entry name" value="CBS-domain"/>
    <property type="match status" value="1"/>
</dbReference>
<dbReference type="InterPro" id="IPR046342">
    <property type="entry name" value="CBS_dom_sf"/>
</dbReference>
<dbReference type="Gene3D" id="1.10.357.20">
    <property type="entry name" value="SLC41 divalent cation transporters, integral membrane domain"/>
    <property type="match status" value="1"/>
</dbReference>
<evidence type="ECO:0000256" key="3">
    <source>
        <dbReference type="ARBA" id="ARBA00022448"/>
    </source>
</evidence>
<dbReference type="EMBL" id="AP014546">
    <property type="protein sequence ID" value="BBB31218.1"/>
    <property type="molecule type" value="Genomic_DNA"/>
</dbReference>
<accession>A0A7R6PCH4</accession>
<dbReference type="Proteomes" id="UP000595332">
    <property type="component" value="Chromosome"/>
</dbReference>
<dbReference type="PANTHER" id="PTHR41394:SF5">
    <property type="entry name" value="SLC41A_MGTE INTEGRAL MEMBRANE DOMAIN-CONTAINING PROTEIN"/>
    <property type="match status" value="1"/>
</dbReference>
<sequence>MSDDLGPLVDRIVNAGVDTDLENVAIEKAMLIDELEDLEFDQWARLLEALPIEERLSQWQLISDDVQAEVLVEMRAEARLSIIDTLATDNLEQIFSLLSPEDLIELADSLPDHLIDLALQQMDQKQRLFFEHSNQFNENQIGRYADHNLLVLPQNAKVYDALRLLRRAIPECTDTLFLTDRAGRYAGTVPLQSTFGSPGHISLVELLDEQAEPLLAEMSLEESAEVLEKSEYVLLPIIDVKGMLIGRMTIKDGFQIMRESHEAENMARAGLSESEDLFSPILKSSMRRATWLGINLLTAFLASWAIGLFEATLQQVVALAVLMPIVASMGGIAGSQTLTLIIRGIALGQISRGNLMPLLIKELSVGCFNGFLWALAIGGVVAYWFSDFMIGLVIASAIAINIMAAAFSGVIIPVLLEKLKIDPALSGSVILTTVTDVVGFVTFLGLGTLFLI</sequence>
<feature type="transmembrane region" description="Helical" evidence="8">
    <location>
        <begin position="391"/>
        <end position="416"/>
    </location>
</feature>
<comment type="subcellular location">
    <subcellularLocation>
        <location evidence="1">Membrane</location>
        <topology evidence="1">Multi-pass membrane protein</topology>
    </subcellularLocation>
</comment>
<keyword evidence="6 8" id="KW-1133">Transmembrane helix</keyword>
<evidence type="ECO:0000256" key="6">
    <source>
        <dbReference type="ARBA" id="ARBA00022989"/>
    </source>
</evidence>